<proteinExistence type="predicted"/>
<keyword evidence="2" id="KW-1185">Reference proteome</keyword>
<accession>A0A1E1L9J9</accession>
<gene>
    <name evidence="1" type="ORF">RCO7_09702</name>
</gene>
<reference evidence="2" key="1">
    <citation type="submission" date="2016-03" db="EMBL/GenBank/DDBJ databases">
        <authorList>
            <person name="Ploux O."/>
        </authorList>
    </citation>
    <scope>NUCLEOTIDE SEQUENCE [LARGE SCALE GENOMIC DNA]</scope>
    <source>
        <strain evidence="2">UK7</strain>
    </source>
</reference>
<evidence type="ECO:0000313" key="1">
    <source>
        <dbReference type="EMBL" id="CZT07156.1"/>
    </source>
</evidence>
<comment type="caution">
    <text evidence="1">The sequence shown here is derived from an EMBL/GenBank/DDBJ whole genome shotgun (WGS) entry which is preliminary data.</text>
</comment>
<dbReference type="EMBL" id="FJUW01000041">
    <property type="protein sequence ID" value="CZT07156.1"/>
    <property type="molecule type" value="Genomic_DNA"/>
</dbReference>
<evidence type="ECO:0000313" key="2">
    <source>
        <dbReference type="Proteomes" id="UP000178129"/>
    </source>
</evidence>
<organism evidence="1 2">
    <name type="scientific">Rhynchosporium graminicola</name>
    <dbReference type="NCBI Taxonomy" id="2792576"/>
    <lineage>
        <taxon>Eukaryota</taxon>
        <taxon>Fungi</taxon>
        <taxon>Dikarya</taxon>
        <taxon>Ascomycota</taxon>
        <taxon>Pezizomycotina</taxon>
        <taxon>Leotiomycetes</taxon>
        <taxon>Helotiales</taxon>
        <taxon>Ploettnerulaceae</taxon>
        <taxon>Rhynchosporium</taxon>
    </lineage>
</organism>
<sequence length="148" mass="15461">MAAPFRVVLCGKTAQIAAAVKAGLQPEFEVIHVILSTSAGVSDLPKILVGKTPSTADPGNIGTQNYAQAPQAIILGGGYDDEAVKTIRAACESANKGDRGIPWLRPDLSVPVPPLGPKYGAAMVSRVKTALKELEEEGRAQGDGVYFF</sequence>
<protein>
    <submittedName>
        <fullName evidence="1">Uncharacterized protein</fullName>
    </submittedName>
</protein>
<dbReference type="Proteomes" id="UP000178129">
    <property type="component" value="Unassembled WGS sequence"/>
</dbReference>
<dbReference type="AlphaFoldDB" id="A0A1E1L9J9"/>
<dbReference type="InParanoid" id="A0A1E1L9J9"/>
<name>A0A1E1L9J9_9HELO</name>